<dbReference type="InterPro" id="IPR029058">
    <property type="entry name" value="AB_hydrolase_fold"/>
</dbReference>
<proteinExistence type="inferred from homology"/>
<dbReference type="GO" id="GO:0016787">
    <property type="term" value="F:hydrolase activity"/>
    <property type="evidence" value="ECO:0007669"/>
    <property type="project" value="UniProtKB-KW"/>
</dbReference>
<evidence type="ECO:0000313" key="6">
    <source>
        <dbReference type="Proteomes" id="UP000730481"/>
    </source>
</evidence>
<accession>A0A9P5DRY3</accession>
<protein>
    <recommendedName>
        <fullName evidence="3">Carboxylic ester hydrolase</fullName>
        <ecNumber evidence="3">3.1.1.-</ecNumber>
    </recommendedName>
</protein>
<dbReference type="InterPro" id="IPR019826">
    <property type="entry name" value="Carboxylesterase_B_AS"/>
</dbReference>
<keyword evidence="2 3" id="KW-0378">Hydrolase</keyword>
<gene>
    <name evidence="5" type="ORF">FBEOM_13969</name>
</gene>
<reference evidence="5" key="2">
    <citation type="submission" date="2020-02" db="EMBL/GenBank/DDBJ databases">
        <title>Identification and distribution of gene clusters putatively required for synthesis of sphingolipid metabolism inhibitors in phylogenetically diverse species of the filamentous fungus Fusarium.</title>
        <authorList>
            <person name="Kim H.-S."/>
            <person name="Busman M."/>
            <person name="Brown D.W."/>
            <person name="Divon H."/>
            <person name="Uhlig S."/>
            <person name="Proctor R.H."/>
        </authorList>
    </citation>
    <scope>NUCLEOTIDE SEQUENCE</scope>
    <source>
        <strain evidence="5">NRRL 25174</strain>
    </source>
</reference>
<dbReference type="EMBL" id="PVQB02001127">
    <property type="protein sequence ID" value="KAF4332233.1"/>
    <property type="molecule type" value="Genomic_DNA"/>
</dbReference>
<evidence type="ECO:0000259" key="4">
    <source>
        <dbReference type="Pfam" id="PF00135"/>
    </source>
</evidence>
<sequence>MGVASGLTVMAAPASHTNSSYLPVVDLGYELHRALWYNEETDIYKFQNVRYAREPSGDLRFRAPKAPLTNRSTIQVGAETRICPQGRPAWMSRNLGTIAKYSNPTVPFTLDAWVEDIRNGVAPPGDINANATEDCLLLDVHVPKKVLDTAQTKKEGAPVLVFIHGGGGVFGSKDGSGPTRFEPSGILKQARDNFGEEFVFVSINYRLGAFGFLAGSEVLRDGNANAGLRDQRFALRWIQDNIHIFGGSKNRVTVMGESGGAGSILQHVVASAHGDTCGRQEPKLFHQVIVQSPAQYPTTGDPEDVFEEFLSFLKVGSLNEVRKLDSAAVIAGNSAQIEASPPTNYKYAPVVDNEYVTGPMLKKLQEGDFDKSIQILAAHNVFEGAFFFDPTLKTEEDFKHWAKAWLGGLKDKDYDYLADTVYPPVYDGSVGYVDLNTRQMSVWGEAVVDCTYRAISEATRHESYAYEFGLSPGFHIQDLGYTFGSKALPAPFPEAQSSLQLAIASFLLNGEPVLKDRSPFPLFGDDGLIVNITSAGTLSSVPSAVNQTRCDWWTSVAR</sequence>
<dbReference type="Gene3D" id="3.40.50.1820">
    <property type="entry name" value="alpha/beta hydrolase"/>
    <property type="match status" value="1"/>
</dbReference>
<comment type="caution">
    <text evidence="5">The sequence shown here is derived from an EMBL/GenBank/DDBJ whole genome shotgun (WGS) entry which is preliminary data.</text>
</comment>
<dbReference type="InterPro" id="IPR002018">
    <property type="entry name" value="CarbesteraseB"/>
</dbReference>
<evidence type="ECO:0000256" key="2">
    <source>
        <dbReference type="ARBA" id="ARBA00022801"/>
    </source>
</evidence>
<evidence type="ECO:0000256" key="3">
    <source>
        <dbReference type="RuleBase" id="RU361235"/>
    </source>
</evidence>
<comment type="similarity">
    <text evidence="1 3">Belongs to the type-B carboxylesterase/lipase family.</text>
</comment>
<reference evidence="5" key="1">
    <citation type="journal article" date="2017" name="Mycologia">
        <title>Fusarium algeriense, sp. nov., a novel toxigenic crown rot pathogen of durum wheat from Algeria is nested in the Fusarium burgessii species complex.</title>
        <authorList>
            <person name="Laraba I."/>
            <person name="Keddad A."/>
            <person name="Boureghda H."/>
            <person name="Abdallah N."/>
            <person name="Vaughan M.M."/>
            <person name="Proctor R.H."/>
            <person name="Busman M."/>
            <person name="O'Donnell K."/>
        </authorList>
    </citation>
    <scope>NUCLEOTIDE SEQUENCE</scope>
    <source>
        <strain evidence="5">NRRL 25174</strain>
    </source>
</reference>
<dbReference type="Pfam" id="PF00135">
    <property type="entry name" value="COesterase"/>
    <property type="match status" value="1"/>
</dbReference>
<name>A0A9P5DRY3_9HYPO</name>
<dbReference type="EC" id="3.1.1.-" evidence="3"/>
<dbReference type="SUPFAM" id="SSF53474">
    <property type="entry name" value="alpha/beta-Hydrolases"/>
    <property type="match status" value="1"/>
</dbReference>
<dbReference type="AlphaFoldDB" id="A0A9P5DRY3"/>
<evidence type="ECO:0000256" key="1">
    <source>
        <dbReference type="ARBA" id="ARBA00005964"/>
    </source>
</evidence>
<keyword evidence="6" id="KW-1185">Reference proteome</keyword>
<dbReference type="InterPro" id="IPR050309">
    <property type="entry name" value="Type-B_Carboxylest/Lipase"/>
</dbReference>
<dbReference type="Proteomes" id="UP000730481">
    <property type="component" value="Unassembled WGS sequence"/>
</dbReference>
<dbReference type="OrthoDB" id="408631at2759"/>
<evidence type="ECO:0000313" key="5">
    <source>
        <dbReference type="EMBL" id="KAF4332233.1"/>
    </source>
</evidence>
<dbReference type="PROSITE" id="PS00122">
    <property type="entry name" value="CARBOXYLESTERASE_B_1"/>
    <property type="match status" value="1"/>
</dbReference>
<organism evidence="5 6">
    <name type="scientific">Fusarium beomiforme</name>
    <dbReference type="NCBI Taxonomy" id="44412"/>
    <lineage>
        <taxon>Eukaryota</taxon>
        <taxon>Fungi</taxon>
        <taxon>Dikarya</taxon>
        <taxon>Ascomycota</taxon>
        <taxon>Pezizomycotina</taxon>
        <taxon>Sordariomycetes</taxon>
        <taxon>Hypocreomycetidae</taxon>
        <taxon>Hypocreales</taxon>
        <taxon>Nectriaceae</taxon>
        <taxon>Fusarium</taxon>
        <taxon>Fusarium burgessii species complex</taxon>
    </lineage>
</organism>
<feature type="domain" description="Carboxylesterase type B" evidence="4">
    <location>
        <begin position="40"/>
        <end position="533"/>
    </location>
</feature>
<dbReference type="PANTHER" id="PTHR11559">
    <property type="entry name" value="CARBOXYLESTERASE"/>
    <property type="match status" value="1"/>
</dbReference>